<feature type="binding site" evidence="7">
    <location>
        <position position="175"/>
    </location>
    <ligand>
        <name>Fe cation</name>
        <dbReference type="ChEBI" id="CHEBI:24875"/>
        <label>2</label>
    </ligand>
</feature>
<feature type="active site" description="Proton donor" evidence="6">
    <location>
        <position position="68"/>
    </location>
</feature>
<evidence type="ECO:0000313" key="8">
    <source>
        <dbReference type="EMBL" id="KOY82752.1"/>
    </source>
</evidence>
<keyword evidence="3" id="KW-0378">Hydrolase</keyword>
<dbReference type="InterPro" id="IPR005235">
    <property type="entry name" value="YmdB-like"/>
</dbReference>
<evidence type="ECO:0000256" key="3">
    <source>
        <dbReference type="ARBA" id="ARBA00022801"/>
    </source>
</evidence>
<accession>A0A0M9DLR8</accession>
<feature type="binding site" evidence="7">
    <location>
        <position position="150"/>
    </location>
    <ligand>
        <name>Fe cation</name>
        <dbReference type="ChEBI" id="CHEBI:24875"/>
        <label>2</label>
    </ligand>
</feature>
<keyword evidence="4" id="KW-0408">Iron</keyword>
<dbReference type="CDD" id="cd07382">
    <property type="entry name" value="MPP_DR1281"/>
    <property type="match status" value="1"/>
</dbReference>
<dbReference type="GO" id="GO:0046872">
    <property type="term" value="F:metal ion binding"/>
    <property type="evidence" value="ECO:0007669"/>
    <property type="project" value="UniProtKB-KW"/>
</dbReference>
<evidence type="ECO:0000256" key="6">
    <source>
        <dbReference type="PIRSR" id="PIRSR004789-50"/>
    </source>
</evidence>
<feature type="binding site" evidence="7">
    <location>
        <position position="8"/>
    </location>
    <ligand>
        <name>Fe cation</name>
        <dbReference type="ChEBI" id="CHEBI:24875"/>
        <label>1</label>
    </ligand>
</feature>
<keyword evidence="9" id="KW-1185">Reference proteome</keyword>
<dbReference type="PANTHER" id="PTHR36303">
    <property type="entry name" value="2',3'-CYCLIC-NUCLEOTIDE 2'-PHOSPHODIESTERASE"/>
    <property type="match status" value="1"/>
</dbReference>
<evidence type="ECO:0000256" key="5">
    <source>
        <dbReference type="ARBA" id="ARBA00061401"/>
    </source>
</evidence>
<evidence type="ECO:0000256" key="2">
    <source>
        <dbReference type="ARBA" id="ARBA00022723"/>
    </source>
</evidence>
<comment type="cofactor">
    <cofactor evidence="1">
        <name>Fe(3+)</name>
        <dbReference type="ChEBI" id="CHEBI:29034"/>
    </cofactor>
</comment>
<evidence type="ECO:0000256" key="4">
    <source>
        <dbReference type="ARBA" id="ARBA00023004"/>
    </source>
</evidence>
<comment type="caution">
    <text evidence="8">The sequence shown here is derived from an EMBL/GenBank/DDBJ whole genome shotgun (WGS) entry which is preliminary data.</text>
</comment>
<reference evidence="8 9" key="1">
    <citation type="submission" date="2015-07" db="EMBL/GenBank/DDBJ databases">
        <title>Genome sequencing project for genomic taxonomy and phylogenomics of Bacillus-like bacteria.</title>
        <authorList>
            <person name="Liu B."/>
            <person name="Wang J."/>
            <person name="Zhu Y."/>
            <person name="Liu G."/>
            <person name="Chen Q."/>
            <person name="Chen Z."/>
            <person name="Che J."/>
            <person name="Ge C."/>
            <person name="Shi H."/>
            <person name="Pan Z."/>
            <person name="Liu X."/>
        </authorList>
    </citation>
    <scope>NUCLEOTIDE SEQUENCE [LARGE SCALE GENOMIC DNA]</scope>
    <source>
        <strain evidence="8 9">DSM 54</strain>
    </source>
</reference>
<organism evidence="8 9">
    <name type="scientific">Lysinibacillus macroides</name>
    <dbReference type="NCBI Taxonomy" id="33935"/>
    <lineage>
        <taxon>Bacteria</taxon>
        <taxon>Bacillati</taxon>
        <taxon>Bacillota</taxon>
        <taxon>Bacilli</taxon>
        <taxon>Bacillales</taxon>
        <taxon>Bacillaceae</taxon>
        <taxon>Lysinibacillus</taxon>
    </lineage>
</organism>
<dbReference type="OrthoDB" id="9801109at2"/>
<dbReference type="InterPro" id="IPR029052">
    <property type="entry name" value="Metallo-depent_PP-like"/>
</dbReference>
<name>A0A0M9DLR8_9BACI</name>
<dbReference type="Gene3D" id="3.60.21.10">
    <property type="match status" value="1"/>
</dbReference>
<dbReference type="AlphaFoldDB" id="A0A0M9DLR8"/>
<dbReference type="PANTHER" id="PTHR36303:SF1">
    <property type="entry name" value="2',3'-CYCLIC-NUCLEOTIDE 2'-PHOSPHODIESTERASE"/>
    <property type="match status" value="1"/>
</dbReference>
<dbReference type="STRING" id="33935.ADM90_05310"/>
<dbReference type="PIRSF" id="PIRSF004789">
    <property type="entry name" value="DR1281"/>
    <property type="match status" value="1"/>
</dbReference>
<comment type="similarity">
    <text evidence="5">Belongs to the YmdB-like family.</text>
</comment>
<dbReference type="PATRIC" id="fig|33935.3.peg.484"/>
<dbReference type="Pfam" id="PF13277">
    <property type="entry name" value="YmdB"/>
    <property type="match status" value="1"/>
</dbReference>
<dbReference type="NCBIfam" id="TIGR00282">
    <property type="entry name" value="TIGR00282 family metallophosphoesterase"/>
    <property type="match status" value="1"/>
</dbReference>
<sequence>MKVLFIGDIVGSIGRDAVEKYLPRLKKKYNADVVIANGENAAAGRGITHNIYNSLLQMGVDVITMGNHTWDNKEIFDFIDDADYLIRPANFSSEAPGKGMVQISKNGVTLSVINLHGRVFLPPHEDPFAMADQLIEEAHQISPLVFVDFHAEATSEKIALGWHLDGKASAVVGTHTHVQTADARIYPNGTAYITDVGMTGPYDEILGMIKDSVIYKFQTNMPARFEVPKKGREVLSGFFVEINDKTGKATYCERIYINEDYPFQG</sequence>
<gene>
    <name evidence="8" type="ORF">ADM90_05310</name>
</gene>
<evidence type="ECO:0000256" key="7">
    <source>
        <dbReference type="PIRSR" id="PIRSR004789-51"/>
    </source>
</evidence>
<dbReference type="FunFam" id="3.60.21.10:FF:000016">
    <property type="entry name" value="Putative metallophosphoesterase"/>
    <property type="match status" value="1"/>
</dbReference>
<keyword evidence="2 7" id="KW-0479">Metal-binding</keyword>
<feature type="binding site" evidence="7">
    <location>
        <position position="39"/>
    </location>
    <ligand>
        <name>Fe cation</name>
        <dbReference type="ChEBI" id="CHEBI:24875"/>
        <label>1</label>
    </ligand>
</feature>
<evidence type="ECO:0000313" key="9">
    <source>
        <dbReference type="Proteomes" id="UP000037977"/>
    </source>
</evidence>
<feature type="binding site" evidence="7">
    <location>
        <position position="177"/>
    </location>
    <ligand>
        <name>Fe cation</name>
        <dbReference type="ChEBI" id="CHEBI:24875"/>
        <label>1</label>
    </ligand>
</feature>
<proteinExistence type="inferred from homology"/>
<feature type="binding site" evidence="7">
    <location>
        <position position="40"/>
    </location>
    <ligand>
        <name>Fe cation</name>
        <dbReference type="ChEBI" id="CHEBI:24875"/>
        <label>1</label>
    </ligand>
</feature>
<dbReference type="SUPFAM" id="SSF56300">
    <property type="entry name" value="Metallo-dependent phosphatases"/>
    <property type="match status" value="1"/>
</dbReference>
<protein>
    <submittedName>
        <fullName evidence="8">Metallophosphoesterase</fullName>
    </submittedName>
</protein>
<feature type="binding site" evidence="7">
    <location>
        <position position="67"/>
    </location>
    <ligand>
        <name>Fe cation</name>
        <dbReference type="ChEBI" id="CHEBI:24875"/>
        <label>2</label>
    </ligand>
</feature>
<dbReference type="GO" id="GO:0004113">
    <property type="term" value="F:2',3'-cyclic-nucleotide 3'-phosphodiesterase activity"/>
    <property type="evidence" value="ECO:0007669"/>
    <property type="project" value="TreeGrafter"/>
</dbReference>
<feature type="binding site" evidence="7">
    <location>
        <position position="39"/>
    </location>
    <ligand>
        <name>Fe cation</name>
        <dbReference type="ChEBI" id="CHEBI:24875"/>
        <label>2</label>
    </ligand>
</feature>
<dbReference type="RefSeq" id="WP_053993994.1">
    <property type="nucleotide sequence ID" value="NZ_CP065643.1"/>
</dbReference>
<dbReference type="EMBL" id="LGCI01000005">
    <property type="protein sequence ID" value="KOY82752.1"/>
    <property type="molecule type" value="Genomic_DNA"/>
</dbReference>
<evidence type="ECO:0000256" key="1">
    <source>
        <dbReference type="ARBA" id="ARBA00001965"/>
    </source>
</evidence>
<dbReference type="Proteomes" id="UP000037977">
    <property type="component" value="Unassembled WGS sequence"/>
</dbReference>